<dbReference type="AlphaFoldDB" id="A0A6G1X3J2"/>
<dbReference type="EMBL" id="WJNH01000002">
    <property type="protein sequence ID" value="MRG85489.1"/>
    <property type="molecule type" value="Genomic_DNA"/>
</dbReference>
<reference evidence="3 4" key="1">
    <citation type="submission" date="2019-11" db="EMBL/GenBank/DDBJ databases">
        <authorList>
            <person name="Li J."/>
        </authorList>
    </citation>
    <scope>NUCLEOTIDE SEQUENCE [LARGE SCALE GENOMIC DNA]</scope>
    <source>
        <strain evidence="3 4">J4</strain>
    </source>
</reference>
<comment type="similarity">
    <text evidence="1">Belongs to the UPF0749 family.</text>
</comment>
<protein>
    <submittedName>
        <fullName evidence="3">DUF881 domain-containing protein</fullName>
    </submittedName>
</protein>
<dbReference type="OrthoDB" id="9776196at2"/>
<comment type="caution">
    <text evidence="3">The sequence shown here is derived from an EMBL/GenBank/DDBJ whole genome shotgun (WGS) entry which is preliminary data.</text>
</comment>
<accession>A0A6G1X3J2</accession>
<keyword evidence="2" id="KW-0175">Coiled coil</keyword>
<dbReference type="PANTHER" id="PTHR37313:SF2">
    <property type="entry name" value="UPF0749 PROTEIN YLXX"/>
    <property type="match status" value="1"/>
</dbReference>
<evidence type="ECO:0000313" key="4">
    <source>
        <dbReference type="Proteomes" id="UP000480185"/>
    </source>
</evidence>
<dbReference type="PANTHER" id="PTHR37313">
    <property type="entry name" value="UPF0749 PROTEIN RV1825"/>
    <property type="match status" value="1"/>
</dbReference>
<gene>
    <name evidence="3" type="ORF">GH754_03990</name>
</gene>
<keyword evidence="4" id="KW-1185">Reference proteome</keyword>
<proteinExistence type="inferred from homology"/>
<dbReference type="InterPro" id="IPR010273">
    <property type="entry name" value="DUF881"/>
</dbReference>
<dbReference type="Proteomes" id="UP000480185">
    <property type="component" value="Unassembled WGS sequence"/>
</dbReference>
<dbReference type="RefSeq" id="WP_153727431.1">
    <property type="nucleotide sequence ID" value="NZ_WJNH01000002.1"/>
</dbReference>
<dbReference type="Pfam" id="PF05949">
    <property type="entry name" value="DUF881"/>
    <property type="match status" value="1"/>
</dbReference>
<organism evidence="3 4">
    <name type="scientific">Salinibacillus xinjiangensis</name>
    <dbReference type="NCBI Taxonomy" id="1229268"/>
    <lineage>
        <taxon>Bacteria</taxon>
        <taxon>Bacillati</taxon>
        <taxon>Bacillota</taxon>
        <taxon>Bacilli</taxon>
        <taxon>Bacillales</taxon>
        <taxon>Bacillaceae</taxon>
        <taxon>Salinibacillus</taxon>
    </lineage>
</organism>
<name>A0A6G1X3J2_9BACI</name>
<evidence type="ECO:0000313" key="3">
    <source>
        <dbReference type="EMBL" id="MRG85489.1"/>
    </source>
</evidence>
<evidence type="ECO:0000256" key="1">
    <source>
        <dbReference type="ARBA" id="ARBA00009108"/>
    </source>
</evidence>
<evidence type="ECO:0000256" key="2">
    <source>
        <dbReference type="SAM" id="Coils"/>
    </source>
</evidence>
<dbReference type="Gene3D" id="3.30.70.1880">
    <property type="entry name" value="Protein of unknown function DUF881"/>
    <property type="match status" value="1"/>
</dbReference>
<sequence length="232" mass="25904">MKLKGKHVIFSFILFITGFLVAFSYQLTSEESKIVRMNEEQLQEDIKYRESLNQVEQKNKELRAELLELKDGIRSFEEKLGNQEDLVSTYLDEKKELEMVTGEVPIQGPGVTITLNDANYIPSEDNVNDYIVHDLHVHLVVNELLSSGANAISINGQRLLKNSHIACIGPVISVDGEQHPAPFVISAIGDPEVLNASFELQNGVLDVLVSDNVEVTVEKKDQIKMDARVSGE</sequence>
<feature type="coiled-coil region" evidence="2">
    <location>
        <begin position="45"/>
        <end position="79"/>
    </location>
</feature>